<comment type="function">
    <text evidence="2">Binds medium- and long-chain acyl-CoA esters with very high affinity and may function as an intracellular carrier of acyl-CoA esters.</text>
</comment>
<proteinExistence type="predicted"/>
<sequence>MTENTDAHKSCFFAQFCGCGDHFLPRSAEMSLDEQFQAAVDIVQKLPKEGPVTTTTDEKLLLYSLYKQATIGKINIPQPAFYYITERYKWNAWNALADMSSDEAKEKYIAALLDILAKVSQTMDISEWLSTENVDAVLPTKFTVIGFKK</sequence>
<evidence type="ECO:0000313" key="5">
    <source>
        <dbReference type="WBParaSite" id="ALUE_0001108601-mRNA-1"/>
    </source>
</evidence>
<reference evidence="5" key="1">
    <citation type="submission" date="2017-02" db="UniProtKB">
        <authorList>
            <consortium name="WormBaseParasite"/>
        </authorList>
    </citation>
    <scope>IDENTIFICATION</scope>
</reference>
<keyword evidence="4" id="KW-1185">Reference proteome</keyword>
<dbReference type="GO" id="GO:0005737">
    <property type="term" value="C:cytoplasm"/>
    <property type="evidence" value="ECO:0007669"/>
    <property type="project" value="TreeGrafter"/>
</dbReference>
<protein>
    <submittedName>
        <fullName evidence="5">ACB domain-containing protein</fullName>
    </submittedName>
</protein>
<dbReference type="Pfam" id="PF00887">
    <property type="entry name" value="ACBP"/>
    <property type="match status" value="1"/>
</dbReference>
<dbReference type="InterPro" id="IPR035984">
    <property type="entry name" value="Acyl-CoA-binding_sf"/>
</dbReference>
<dbReference type="InterPro" id="IPR022408">
    <property type="entry name" value="Acyl-CoA-binding_prot_CS"/>
</dbReference>
<dbReference type="PANTHER" id="PTHR23310">
    <property type="entry name" value="ACYL-COA-BINDING PROTEIN, ACBP"/>
    <property type="match status" value="1"/>
</dbReference>
<dbReference type="InterPro" id="IPR000582">
    <property type="entry name" value="Acyl-CoA-binding_protein"/>
</dbReference>
<evidence type="ECO:0000313" key="4">
    <source>
        <dbReference type="Proteomes" id="UP000036681"/>
    </source>
</evidence>
<evidence type="ECO:0000256" key="1">
    <source>
        <dbReference type="ARBA" id="ARBA00023121"/>
    </source>
</evidence>
<dbReference type="PROSITE" id="PS00880">
    <property type="entry name" value="ACB_1"/>
    <property type="match status" value="1"/>
</dbReference>
<organism evidence="4 5">
    <name type="scientific">Ascaris lumbricoides</name>
    <name type="common">Giant roundworm</name>
    <dbReference type="NCBI Taxonomy" id="6252"/>
    <lineage>
        <taxon>Eukaryota</taxon>
        <taxon>Metazoa</taxon>
        <taxon>Ecdysozoa</taxon>
        <taxon>Nematoda</taxon>
        <taxon>Chromadorea</taxon>
        <taxon>Rhabditida</taxon>
        <taxon>Spirurina</taxon>
        <taxon>Ascaridomorpha</taxon>
        <taxon>Ascaridoidea</taxon>
        <taxon>Ascarididae</taxon>
        <taxon>Ascaris</taxon>
    </lineage>
</organism>
<evidence type="ECO:0000259" key="3">
    <source>
        <dbReference type="PROSITE" id="PS51228"/>
    </source>
</evidence>
<dbReference type="AlphaFoldDB" id="A0A0M3I394"/>
<dbReference type="PRINTS" id="PR00689">
    <property type="entry name" value="ACOABINDINGP"/>
</dbReference>
<dbReference type="Gene3D" id="1.20.80.10">
    <property type="match status" value="1"/>
</dbReference>
<evidence type="ECO:0000256" key="2">
    <source>
        <dbReference type="ARBA" id="ARBA00059808"/>
    </source>
</evidence>
<dbReference type="GO" id="GO:0006631">
    <property type="term" value="P:fatty acid metabolic process"/>
    <property type="evidence" value="ECO:0007669"/>
    <property type="project" value="TreeGrafter"/>
</dbReference>
<name>A0A0M3I394_ASCLU</name>
<keyword evidence="1" id="KW-0446">Lipid-binding</keyword>
<dbReference type="InterPro" id="IPR014352">
    <property type="entry name" value="FERM/acyl-CoA-bd_prot_sf"/>
</dbReference>
<dbReference type="PROSITE" id="PS51228">
    <property type="entry name" value="ACB_2"/>
    <property type="match status" value="1"/>
</dbReference>
<dbReference type="Proteomes" id="UP000036681">
    <property type="component" value="Unplaced"/>
</dbReference>
<dbReference type="GO" id="GO:0019915">
    <property type="term" value="P:lipid storage"/>
    <property type="evidence" value="ECO:0007669"/>
    <property type="project" value="UniProtKB-ARBA"/>
</dbReference>
<dbReference type="GO" id="GO:0000062">
    <property type="term" value="F:fatty-acyl-CoA binding"/>
    <property type="evidence" value="ECO:0007669"/>
    <property type="project" value="InterPro"/>
</dbReference>
<dbReference type="PANTHER" id="PTHR23310:SF120">
    <property type="entry name" value="ACYL-COA-BINDING PROTEIN HOMOLOG 3"/>
    <property type="match status" value="1"/>
</dbReference>
<dbReference type="SUPFAM" id="SSF47027">
    <property type="entry name" value="Acyl-CoA binding protein"/>
    <property type="match status" value="1"/>
</dbReference>
<dbReference type="FunFam" id="1.20.80.10:FF:000010">
    <property type="entry name" value="Acyl-CoA-binding domain-containing protein 5"/>
    <property type="match status" value="1"/>
</dbReference>
<feature type="domain" description="ACB" evidence="3">
    <location>
        <begin position="32"/>
        <end position="121"/>
    </location>
</feature>
<accession>A0A0M3I394</accession>
<dbReference type="WBParaSite" id="ALUE_0001108601-mRNA-1">
    <property type="protein sequence ID" value="ALUE_0001108601-mRNA-1"/>
    <property type="gene ID" value="ALUE_0001108601"/>
</dbReference>